<keyword evidence="2" id="KW-0805">Transcription regulation</keyword>
<evidence type="ECO:0000313" key="7">
    <source>
        <dbReference type="Proteomes" id="UP000315700"/>
    </source>
</evidence>
<protein>
    <submittedName>
        <fullName evidence="6">RNA polymerase sigma factor</fullName>
    </submittedName>
</protein>
<dbReference type="OrthoDB" id="6383365at2"/>
<dbReference type="Gene3D" id="1.10.10.10">
    <property type="entry name" value="Winged helix-like DNA-binding domain superfamily/Winged helix DNA-binding domain"/>
    <property type="match status" value="1"/>
</dbReference>
<dbReference type="AlphaFoldDB" id="A0A517S8H7"/>
<comment type="similarity">
    <text evidence="1">Belongs to the sigma-70 factor family. ECF subfamily.</text>
</comment>
<dbReference type="InterPro" id="IPR036388">
    <property type="entry name" value="WH-like_DNA-bd_sf"/>
</dbReference>
<sequence>MSNFGPPASTPDGDCSGDARAVTLESEDDRRKQFFKMYVASEPSLHRFLKLLVHDVGLLEEVVQSVALRLWERFDSFDATRPFDAWARGVAVNVLNELRRSDRRFPRLLTEEGMQGLTAAYARQPFEGSEPTDQLQALRFCLKGLPDRVRELVVQRYCEAQSIEDVAMRSGKSLPATYKALGRALERLADCMHRRLALMAGEGKSAHA</sequence>
<proteinExistence type="inferred from homology"/>
<dbReference type="PANTHER" id="PTHR43133">
    <property type="entry name" value="RNA POLYMERASE ECF-TYPE SIGMA FACTO"/>
    <property type="match status" value="1"/>
</dbReference>
<evidence type="ECO:0000256" key="3">
    <source>
        <dbReference type="ARBA" id="ARBA00023082"/>
    </source>
</evidence>
<evidence type="ECO:0000256" key="2">
    <source>
        <dbReference type="ARBA" id="ARBA00023015"/>
    </source>
</evidence>
<dbReference type="Gene3D" id="1.10.1740.10">
    <property type="match status" value="1"/>
</dbReference>
<dbReference type="KEGG" id="ccos:Pan44_04450"/>
<keyword evidence="3" id="KW-0731">Sigma factor</keyword>
<dbReference type="InterPro" id="IPR014284">
    <property type="entry name" value="RNA_pol_sigma-70_dom"/>
</dbReference>
<gene>
    <name evidence="6" type="ORF">Pan44_04450</name>
</gene>
<feature type="domain" description="RNA polymerase sigma-70 region 2" evidence="5">
    <location>
        <begin position="38"/>
        <end position="103"/>
    </location>
</feature>
<dbReference type="InterPro" id="IPR007627">
    <property type="entry name" value="RNA_pol_sigma70_r2"/>
</dbReference>
<reference evidence="6 7" key="1">
    <citation type="submission" date="2019-02" db="EMBL/GenBank/DDBJ databases">
        <title>Deep-cultivation of Planctomycetes and their phenomic and genomic characterization uncovers novel biology.</title>
        <authorList>
            <person name="Wiegand S."/>
            <person name="Jogler M."/>
            <person name="Boedeker C."/>
            <person name="Pinto D."/>
            <person name="Vollmers J."/>
            <person name="Rivas-Marin E."/>
            <person name="Kohn T."/>
            <person name="Peeters S.H."/>
            <person name="Heuer A."/>
            <person name="Rast P."/>
            <person name="Oberbeckmann S."/>
            <person name="Bunk B."/>
            <person name="Jeske O."/>
            <person name="Meyerdierks A."/>
            <person name="Storesund J.E."/>
            <person name="Kallscheuer N."/>
            <person name="Luecker S."/>
            <person name="Lage O.M."/>
            <person name="Pohl T."/>
            <person name="Merkel B.J."/>
            <person name="Hornburger P."/>
            <person name="Mueller R.-W."/>
            <person name="Bruemmer F."/>
            <person name="Labrenz M."/>
            <person name="Spormann A.M."/>
            <person name="Op den Camp H."/>
            <person name="Overmann J."/>
            <person name="Amann R."/>
            <person name="Jetten M.S.M."/>
            <person name="Mascher T."/>
            <person name="Medema M.H."/>
            <person name="Devos D.P."/>
            <person name="Kaster A.-K."/>
            <person name="Ovreas L."/>
            <person name="Rohde M."/>
            <person name="Galperin M.Y."/>
            <person name="Jogler C."/>
        </authorList>
    </citation>
    <scope>NUCLEOTIDE SEQUENCE [LARGE SCALE GENOMIC DNA]</scope>
    <source>
        <strain evidence="6 7">Pan44</strain>
    </source>
</reference>
<keyword evidence="4" id="KW-0804">Transcription</keyword>
<evidence type="ECO:0000256" key="1">
    <source>
        <dbReference type="ARBA" id="ARBA00010641"/>
    </source>
</evidence>
<dbReference type="PANTHER" id="PTHR43133:SF51">
    <property type="entry name" value="RNA POLYMERASE SIGMA FACTOR"/>
    <property type="match status" value="1"/>
</dbReference>
<dbReference type="SUPFAM" id="SSF88946">
    <property type="entry name" value="Sigma2 domain of RNA polymerase sigma factors"/>
    <property type="match status" value="1"/>
</dbReference>
<dbReference type="InterPro" id="IPR039425">
    <property type="entry name" value="RNA_pol_sigma-70-like"/>
</dbReference>
<accession>A0A517S8H7</accession>
<dbReference type="GO" id="GO:0006352">
    <property type="term" value="P:DNA-templated transcription initiation"/>
    <property type="evidence" value="ECO:0007669"/>
    <property type="project" value="InterPro"/>
</dbReference>
<keyword evidence="7" id="KW-1185">Reference proteome</keyword>
<dbReference type="GO" id="GO:0016987">
    <property type="term" value="F:sigma factor activity"/>
    <property type="evidence" value="ECO:0007669"/>
    <property type="project" value="UniProtKB-KW"/>
</dbReference>
<dbReference type="SUPFAM" id="SSF88659">
    <property type="entry name" value="Sigma3 and sigma4 domains of RNA polymerase sigma factors"/>
    <property type="match status" value="1"/>
</dbReference>
<evidence type="ECO:0000259" key="5">
    <source>
        <dbReference type="Pfam" id="PF04542"/>
    </source>
</evidence>
<dbReference type="Pfam" id="PF04542">
    <property type="entry name" value="Sigma70_r2"/>
    <property type="match status" value="1"/>
</dbReference>
<evidence type="ECO:0000256" key="4">
    <source>
        <dbReference type="ARBA" id="ARBA00023163"/>
    </source>
</evidence>
<organism evidence="6 7">
    <name type="scientific">Caulifigura coniformis</name>
    <dbReference type="NCBI Taxonomy" id="2527983"/>
    <lineage>
        <taxon>Bacteria</taxon>
        <taxon>Pseudomonadati</taxon>
        <taxon>Planctomycetota</taxon>
        <taxon>Planctomycetia</taxon>
        <taxon>Planctomycetales</taxon>
        <taxon>Planctomycetaceae</taxon>
        <taxon>Caulifigura</taxon>
    </lineage>
</organism>
<dbReference type="EMBL" id="CP036271">
    <property type="protein sequence ID" value="QDT52434.1"/>
    <property type="molecule type" value="Genomic_DNA"/>
</dbReference>
<dbReference type="InParanoid" id="A0A517S8H7"/>
<evidence type="ECO:0000313" key="6">
    <source>
        <dbReference type="EMBL" id="QDT52434.1"/>
    </source>
</evidence>
<dbReference type="InterPro" id="IPR013324">
    <property type="entry name" value="RNA_pol_sigma_r3/r4-like"/>
</dbReference>
<dbReference type="NCBIfam" id="TIGR02937">
    <property type="entry name" value="sigma70-ECF"/>
    <property type="match status" value="1"/>
</dbReference>
<name>A0A517S8H7_9PLAN</name>
<dbReference type="Proteomes" id="UP000315700">
    <property type="component" value="Chromosome"/>
</dbReference>
<dbReference type="InterPro" id="IPR013325">
    <property type="entry name" value="RNA_pol_sigma_r2"/>
</dbReference>